<dbReference type="GeneID" id="64594204"/>
<dbReference type="Proteomes" id="UP000719766">
    <property type="component" value="Unassembled WGS sequence"/>
</dbReference>
<proteinExistence type="predicted"/>
<reference evidence="2" key="1">
    <citation type="journal article" date="2020" name="New Phytol.">
        <title>Comparative genomics reveals dynamic genome evolution in host specialist ectomycorrhizal fungi.</title>
        <authorList>
            <person name="Lofgren L.A."/>
            <person name="Nguyen N.H."/>
            <person name="Vilgalys R."/>
            <person name="Ruytinx J."/>
            <person name="Liao H.L."/>
            <person name="Branco S."/>
            <person name="Kuo A."/>
            <person name="LaButti K."/>
            <person name="Lipzen A."/>
            <person name="Andreopoulos W."/>
            <person name="Pangilinan J."/>
            <person name="Riley R."/>
            <person name="Hundley H."/>
            <person name="Na H."/>
            <person name="Barry K."/>
            <person name="Grigoriev I.V."/>
            <person name="Stajich J.E."/>
            <person name="Kennedy P.G."/>
        </authorList>
    </citation>
    <scope>NUCLEOTIDE SEQUENCE</scope>
    <source>
        <strain evidence="2">S12</strain>
    </source>
</reference>
<dbReference type="EMBL" id="JABBWE010000050">
    <property type="protein sequence ID" value="KAG1790465.1"/>
    <property type="molecule type" value="Genomic_DNA"/>
</dbReference>
<evidence type="ECO:0000313" key="3">
    <source>
        <dbReference type="Proteomes" id="UP000719766"/>
    </source>
</evidence>
<sequence>MDNKDGMYKYMIVPWCKSHAKWQNTKCGVDALYKSHSAGFIRWWMTRTFMRTTRLAINLCRPGHEPMGHLRCSIDTQGDLARDHSVNVKPFPYHGPRSSRTKTLVRTPRLHIGPRPVPGAETDGLFESTPTHRPGTTVRMSKESSFKSPHTYYTHAANLKAVNNVVLLLKTNRDKPEFPWTIFRVRTTPKVPLALMEFHEVQRPGERVSVDMGGSNGIT</sequence>
<keyword evidence="3" id="KW-1185">Reference proteome</keyword>
<protein>
    <submittedName>
        <fullName evidence="2">Uncharacterized protein</fullName>
    </submittedName>
</protein>
<accession>A0A9P7AKM5</accession>
<evidence type="ECO:0000256" key="1">
    <source>
        <dbReference type="SAM" id="MobiDB-lite"/>
    </source>
</evidence>
<organism evidence="2 3">
    <name type="scientific">Suillus plorans</name>
    <dbReference type="NCBI Taxonomy" id="116603"/>
    <lineage>
        <taxon>Eukaryota</taxon>
        <taxon>Fungi</taxon>
        <taxon>Dikarya</taxon>
        <taxon>Basidiomycota</taxon>
        <taxon>Agaricomycotina</taxon>
        <taxon>Agaricomycetes</taxon>
        <taxon>Agaricomycetidae</taxon>
        <taxon>Boletales</taxon>
        <taxon>Suillineae</taxon>
        <taxon>Suillaceae</taxon>
        <taxon>Suillus</taxon>
    </lineage>
</organism>
<name>A0A9P7AKM5_9AGAM</name>
<dbReference type="RefSeq" id="XP_041157433.1">
    <property type="nucleotide sequence ID" value="XM_041300440.1"/>
</dbReference>
<evidence type="ECO:0000313" key="2">
    <source>
        <dbReference type="EMBL" id="KAG1790465.1"/>
    </source>
</evidence>
<feature type="region of interest" description="Disordered" evidence="1">
    <location>
        <begin position="110"/>
        <end position="143"/>
    </location>
</feature>
<gene>
    <name evidence="2" type="ORF">HD556DRAFT_1310668</name>
</gene>
<dbReference type="AlphaFoldDB" id="A0A9P7AKM5"/>
<comment type="caution">
    <text evidence="2">The sequence shown here is derived from an EMBL/GenBank/DDBJ whole genome shotgun (WGS) entry which is preliminary data.</text>
</comment>